<evidence type="ECO:0000256" key="1">
    <source>
        <dbReference type="SAM" id="MobiDB-lite"/>
    </source>
</evidence>
<accession>A0A437AGU2</accession>
<reference evidence="2 3" key="1">
    <citation type="submission" date="2019-01" db="EMBL/GenBank/DDBJ databases">
        <title>Intercellular communication is required for trap formation in the nematode-trapping fungus Duddingtonia flagrans.</title>
        <authorList>
            <person name="Youssar L."/>
            <person name="Wernet V."/>
            <person name="Hensel N."/>
            <person name="Hildebrandt H.-G."/>
            <person name="Fischer R."/>
        </authorList>
    </citation>
    <scope>NUCLEOTIDE SEQUENCE [LARGE SCALE GENOMIC DNA]</scope>
    <source>
        <strain evidence="2 3">CBS H-5679</strain>
    </source>
</reference>
<protein>
    <submittedName>
        <fullName evidence="2">Uncharacterized protein</fullName>
    </submittedName>
</protein>
<dbReference type="AlphaFoldDB" id="A0A437AGU2"/>
<dbReference type="EMBL" id="SAEB01000001">
    <property type="protein sequence ID" value="RVD90357.1"/>
    <property type="molecule type" value="Genomic_DNA"/>
</dbReference>
<dbReference type="RefSeq" id="XP_067495901.1">
    <property type="nucleotide sequence ID" value="XM_067629929.1"/>
</dbReference>
<organism evidence="2 3">
    <name type="scientific">Arthrobotrys flagrans</name>
    <name type="common">Nematode-trapping fungus</name>
    <name type="synonym">Trichothecium flagrans</name>
    <dbReference type="NCBI Taxonomy" id="97331"/>
    <lineage>
        <taxon>Eukaryota</taxon>
        <taxon>Fungi</taxon>
        <taxon>Dikarya</taxon>
        <taxon>Ascomycota</taxon>
        <taxon>Pezizomycotina</taxon>
        <taxon>Orbiliomycetes</taxon>
        <taxon>Orbiliales</taxon>
        <taxon>Orbiliaceae</taxon>
        <taxon>Arthrobotrys</taxon>
    </lineage>
</organism>
<evidence type="ECO:0000313" key="2">
    <source>
        <dbReference type="EMBL" id="RVD90357.1"/>
    </source>
</evidence>
<keyword evidence="3" id="KW-1185">Reference proteome</keyword>
<dbReference type="OrthoDB" id="5314329at2759"/>
<dbReference type="VEuPathDB" id="FungiDB:DFL_001327"/>
<feature type="compositionally biased region" description="Gly residues" evidence="1">
    <location>
        <begin position="91"/>
        <end position="100"/>
    </location>
</feature>
<proteinExistence type="predicted"/>
<dbReference type="GeneID" id="93583638"/>
<comment type="caution">
    <text evidence="2">The sequence shown here is derived from an EMBL/GenBank/DDBJ whole genome shotgun (WGS) entry which is preliminary data.</text>
</comment>
<feature type="region of interest" description="Disordered" evidence="1">
    <location>
        <begin position="73"/>
        <end position="157"/>
    </location>
</feature>
<feature type="compositionally biased region" description="Low complexity" evidence="1">
    <location>
        <begin position="134"/>
        <end position="150"/>
    </location>
</feature>
<dbReference type="Proteomes" id="UP000283090">
    <property type="component" value="Unassembled WGS sequence"/>
</dbReference>
<gene>
    <name evidence="2" type="ORF">DFL_001327</name>
</gene>
<sequence length="324" mass="36076">MIDIKGFNDEALSRRVFSSSPSHLYSICTSRFPSRLINRTSQLHLSSRQTHLIYPSSKRFSVNKNPLDNFIIANDMYPPRGNSQTQFQGSPGLGQGGGRSSGIPSRANSRRRYGPGNLGPHVSAEWGMGPRSDQTGTNTQSGNTQGSGNQRTRQPEVNILTMYPYSDSLRSITYQSIYRVGGELVREPDHIPDPSHEYDLPFVMMLGDWASGQPGVNREDYNPRLRNDGGRAVTGGPPFRSIYLNNRTRLNLFGELESKFEYFWYAGSHGQTRHSVIIQCPDEGAIAIGRIPQSATLAPPRYGYQTWIVDDDNGSLTFGVKKDP</sequence>
<evidence type="ECO:0000313" key="3">
    <source>
        <dbReference type="Proteomes" id="UP000283090"/>
    </source>
</evidence>
<name>A0A437AGU2_ARTFL</name>